<protein>
    <submittedName>
        <fullName evidence="1">ThyX-like thymidylate synthase</fullName>
    </submittedName>
</protein>
<proteinExistence type="predicted"/>
<reference evidence="1 2" key="1">
    <citation type="submission" date="2019-05" db="EMBL/GenBank/DDBJ databases">
        <authorList>
            <person name="Pope W.H."/>
            <person name="Garlena R.A."/>
            <person name="Russell D.A."/>
            <person name="Jacobs-Sera D."/>
            <person name="Hatfull G.F."/>
        </authorList>
    </citation>
    <scope>NUCLEOTIDE SEQUENCE [LARGE SCALE GENOMIC DNA]</scope>
</reference>
<sequence>MTLAISSIRSHRGANTEMPSDSQSPVDFTSTLTVEPLMCYIDGSLGDDMSAVLDMPVTISVTAPAFSWVAHRAVGDWNIVPEETRGVTFYVPDSTRRITEDGTEASLFQQNLVRGALEINAEHAFETFTNLMKSGISAEIAQTVLPSTFMLTCIVQGTVETVLSFISWSASGDEGVSDEMATLGRGYQHMLEDFSPKYWARLKESGFFPKDPAGLTDSDKATQ</sequence>
<accession>A0A4Y6EIL3</accession>
<dbReference type="GO" id="GO:0006231">
    <property type="term" value="P:dTMP biosynthetic process"/>
    <property type="evidence" value="ECO:0007669"/>
    <property type="project" value="InterPro"/>
</dbReference>
<dbReference type="KEGG" id="vg:64766109"/>
<name>A0A4Y6EIL3_9CAUD</name>
<dbReference type="Gene3D" id="3.30.1360.170">
    <property type="match status" value="1"/>
</dbReference>
<dbReference type="EMBL" id="MK977695">
    <property type="protein sequence ID" value="QDF18576.1"/>
    <property type="molecule type" value="Genomic_DNA"/>
</dbReference>
<dbReference type="Proteomes" id="UP000318375">
    <property type="component" value="Segment"/>
</dbReference>
<organism evidence="1 2">
    <name type="scientific">Gordonia phage Pupper</name>
    <dbReference type="NCBI Taxonomy" id="2571249"/>
    <lineage>
        <taxon>Viruses</taxon>
        <taxon>Duplodnaviria</taxon>
        <taxon>Heunggongvirae</taxon>
        <taxon>Uroviricota</taxon>
        <taxon>Caudoviricetes</taxon>
        <taxon>Puppervirus</taxon>
        <taxon>Puppervirus Pupper</taxon>
    </lineage>
</organism>
<evidence type="ECO:0000313" key="2">
    <source>
        <dbReference type="Proteomes" id="UP000318375"/>
    </source>
</evidence>
<evidence type="ECO:0000313" key="1">
    <source>
        <dbReference type="EMBL" id="QDF18576.1"/>
    </source>
</evidence>
<dbReference type="InterPro" id="IPR036098">
    <property type="entry name" value="Thymidylate_synthase_ThyX_sf"/>
</dbReference>
<dbReference type="GO" id="GO:0050797">
    <property type="term" value="F:thymidylate synthase (FAD) activity"/>
    <property type="evidence" value="ECO:0007669"/>
    <property type="project" value="InterPro"/>
</dbReference>
<dbReference type="GeneID" id="64766109"/>
<gene>
    <name evidence="1" type="primary">90</name>
    <name evidence="1" type="ORF">SEA_PUPPER_90</name>
</gene>
<keyword evidence="2" id="KW-1185">Reference proteome</keyword>
<dbReference type="GO" id="GO:0050660">
    <property type="term" value="F:flavin adenine dinucleotide binding"/>
    <property type="evidence" value="ECO:0007669"/>
    <property type="project" value="InterPro"/>
</dbReference>
<dbReference type="RefSeq" id="YP_010058878.1">
    <property type="nucleotide sequence ID" value="NC_054723.1"/>
</dbReference>